<dbReference type="EMBL" id="KZ999754">
    <property type="protein sequence ID" value="RKO84766.1"/>
    <property type="molecule type" value="Genomic_DNA"/>
</dbReference>
<evidence type="ECO:0000313" key="3">
    <source>
        <dbReference type="EMBL" id="RKO84766.1"/>
    </source>
</evidence>
<feature type="coiled-coil region" evidence="1">
    <location>
        <begin position="106"/>
        <end position="137"/>
    </location>
</feature>
<protein>
    <recommendedName>
        <fullName evidence="5">FCH domain-containing protein</fullName>
    </recommendedName>
</protein>
<evidence type="ECO:0000256" key="1">
    <source>
        <dbReference type="SAM" id="Coils"/>
    </source>
</evidence>
<sequence>MVGVFDNKPPAEDVLAFNTFMEPKERQLDSLLYYYKRRHDLEAAYEYGLTQLALDMTKTDWEKSANDSGIVSTVAPGWSALKTITNTIALEHRRLKDCFFAGQRDLVQAKKKHDTLLTDLRRLLEEKEKVYNNLRKKEIPKVGTRLFWNDSDCAGGTGESVEFPVRNYLLETDQKTIGTNRRDAYVKAHTEASEDHKDKNKRRNPGWAKSSTICGVNVAPWRVGEQTAARVAKVASADLAYRRGIEEAERARDDVLAAREDVKHKCISTLELDRYEVTKSVWTLYSKSEKSTLDAMIKVLRNLRLGGQWNRASGSRIVPATEDLSATIVTVNCNLDLDNLEHGFKSVWPEVPHVEYENALYKTSKGVTGSGSSPHGASPPFLSRRRLPIGDCSVIT</sequence>
<feature type="region of interest" description="Disordered" evidence="2">
    <location>
        <begin position="365"/>
        <end position="384"/>
    </location>
</feature>
<name>A0A4P9W3P7_9FUNG</name>
<keyword evidence="1" id="KW-0175">Coiled coil</keyword>
<feature type="compositionally biased region" description="Low complexity" evidence="2">
    <location>
        <begin position="365"/>
        <end position="380"/>
    </location>
</feature>
<evidence type="ECO:0008006" key="5">
    <source>
        <dbReference type="Google" id="ProtNLM"/>
    </source>
</evidence>
<dbReference type="AlphaFoldDB" id="A0A4P9W3P7"/>
<evidence type="ECO:0000256" key="2">
    <source>
        <dbReference type="SAM" id="MobiDB-lite"/>
    </source>
</evidence>
<keyword evidence="4" id="KW-1185">Reference proteome</keyword>
<evidence type="ECO:0000313" key="4">
    <source>
        <dbReference type="Proteomes" id="UP000269721"/>
    </source>
</evidence>
<organism evidence="3 4">
    <name type="scientific">Blyttiomyces helicus</name>
    <dbReference type="NCBI Taxonomy" id="388810"/>
    <lineage>
        <taxon>Eukaryota</taxon>
        <taxon>Fungi</taxon>
        <taxon>Fungi incertae sedis</taxon>
        <taxon>Chytridiomycota</taxon>
        <taxon>Chytridiomycota incertae sedis</taxon>
        <taxon>Chytridiomycetes</taxon>
        <taxon>Chytridiomycetes incertae sedis</taxon>
        <taxon>Blyttiomyces</taxon>
    </lineage>
</organism>
<gene>
    <name evidence="3" type="ORF">BDK51DRAFT_25847</name>
</gene>
<dbReference type="Proteomes" id="UP000269721">
    <property type="component" value="Unassembled WGS sequence"/>
</dbReference>
<dbReference type="SUPFAM" id="SSF103657">
    <property type="entry name" value="BAR/IMD domain-like"/>
    <property type="match status" value="1"/>
</dbReference>
<reference evidence="4" key="1">
    <citation type="journal article" date="2018" name="Nat. Microbiol.">
        <title>Leveraging single-cell genomics to expand the fungal tree of life.</title>
        <authorList>
            <person name="Ahrendt S.R."/>
            <person name="Quandt C.A."/>
            <person name="Ciobanu D."/>
            <person name="Clum A."/>
            <person name="Salamov A."/>
            <person name="Andreopoulos B."/>
            <person name="Cheng J.F."/>
            <person name="Woyke T."/>
            <person name="Pelin A."/>
            <person name="Henrissat B."/>
            <person name="Reynolds N.K."/>
            <person name="Benny G.L."/>
            <person name="Smith M.E."/>
            <person name="James T.Y."/>
            <person name="Grigoriev I.V."/>
        </authorList>
    </citation>
    <scope>NUCLEOTIDE SEQUENCE [LARGE SCALE GENOMIC DNA]</scope>
</reference>
<accession>A0A4P9W3P7</accession>
<proteinExistence type="predicted"/>
<dbReference type="Gene3D" id="1.20.1270.60">
    <property type="entry name" value="Arfaptin homology (AH) domain/BAR domain"/>
    <property type="match status" value="1"/>
</dbReference>
<dbReference type="InterPro" id="IPR027267">
    <property type="entry name" value="AH/BAR_dom_sf"/>
</dbReference>